<organism evidence="14 15">
    <name type="scientific">Akkermansia glycaniphila</name>
    <dbReference type="NCBI Taxonomy" id="1679444"/>
    <lineage>
        <taxon>Bacteria</taxon>
        <taxon>Pseudomonadati</taxon>
        <taxon>Verrucomicrobiota</taxon>
        <taxon>Verrucomicrobiia</taxon>
        <taxon>Verrucomicrobiales</taxon>
        <taxon>Akkermansiaceae</taxon>
        <taxon>Akkermansia</taxon>
    </lineage>
</organism>
<dbReference type="EMBL" id="LT629973">
    <property type="protein sequence ID" value="SEI00411.1"/>
    <property type="molecule type" value="Genomic_DNA"/>
</dbReference>
<sequence length="335" mass="37328">MFIFTAGRSRESSLTLKGRSATLWRMGTLDLREEILRLKKERNAVILAHSYQRPEIQDLADFVGDSLALARKAQETDCDVIAFCGVHFMAETACILNPTKTVILPDADAACSLEASCPAGELESFLKEHADRNYYVVAYVNCSIGVKALADVIVTSGNAKTIIEKAPKDRPILFVPDQNLGAWTSRQTGREMTLWNGACHVHLEFTRQQILDLKAAHPGALVVCHPECTEPVRLLADHICSTEKMIPFCRESDAARFIIVTETGILHRLRKLVPDKEFIPASTPQCSCGECVYMKMNTLEKLRDALASLSPRIEIPEELRLRAHAPLQRMLDLSL</sequence>
<protein>
    <recommendedName>
        <fullName evidence="12 13">Quinolinate synthase</fullName>
        <ecNumber evidence="4 13">2.5.1.72</ecNumber>
    </recommendedName>
</protein>
<comment type="catalytic activity">
    <reaction evidence="11">
        <text>iminosuccinate + dihydroxyacetone phosphate = quinolinate + phosphate + 2 H2O + H(+)</text>
        <dbReference type="Rhea" id="RHEA:25888"/>
        <dbReference type="ChEBI" id="CHEBI:15377"/>
        <dbReference type="ChEBI" id="CHEBI:15378"/>
        <dbReference type="ChEBI" id="CHEBI:29959"/>
        <dbReference type="ChEBI" id="CHEBI:43474"/>
        <dbReference type="ChEBI" id="CHEBI:57642"/>
        <dbReference type="ChEBI" id="CHEBI:77875"/>
        <dbReference type="EC" id="2.5.1.72"/>
    </reaction>
    <physiologicalReaction direction="left-to-right" evidence="11">
        <dbReference type="Rhea" id="RHEA:25889"/>
    </physiologicalReaction>
</comment>
<dbReference type="KEGG" id="agl:PYTT_2480"/>
<dbReference type="Gene3D" id="3.40.50.10800">
    <property type="entry name" value="NadA-like"/>
    <property type="match status" value="3"/>
</dbReference>
<dbReference type="GO" id="GO:0008987">
    <property type="term" value="F:quinolinate synthetase A activity"/>
    <property type="evidence" value="ECO:0007669"/>
    <property type="project" value="UniProtKB-UniRule"/>
</dbReference>
<dbReference type="PANTHER" id="PTHR30573:SF0">
    <property type="entry name" value="QUINOLINATE SYNTHASE, CHLOROPLASTIC"/>
    <property type="match status" value="1"/>
</dbReference>
<evidence type="ECO:0000256" key="9">
    <source>
        <dbReference type="ARBA" id="ARBA00023004"/>
    </source>
</evidence>
<evidence type="ECO:0000256" key="6">
    <source>
        <dbReference type="ARBA" id="ARBA00022642"/>
    </source>
</evidence>
<evidence type="ECO:0000256" key="8">
    <source>
        <dbReference type="ARBA" id="ARBA00022723"/>
    </source>
</evidence>
<dbReference type="InterPro" id="IPR036094">
    <property type="entry name" value="NadA_sf"/>
</dbReference>
<keyword evidence="9" id="KW-0408">Iron</keyword>
<keyword evidence="7" id="KW-0808">Transferase</keyword>
<proteinExistence type="predicted"/>
<dbReference type="GO" id="GO:0046872">
    <property type="term" value="F:metal ion binding"/>
    <property type="evidence" value="ECO:0007669"/>
    <property type="project" value="UniProtKB-KW"/>
</dbReference>
<keyword evidence="8" id="KW-0479">Metal-binding</keyword>
<dbReference type="PANTHER" id="PTHR30573">
    <property type="entry name" value="QUINOLINATE SYNTHETASE A"/>
    <property type="match status" value="1"/>
</dbReference>
<dbReference type="Pfam" id="PF02445">
    <property type="entry name" value="NadA"/>
    <property type="match status" value="1"/>
</dbReference>
<evidence type="ECO:0000313" key="15">
    <source>
        <dbReference type="Proteomes" id="UP000176204"/>
    </source>
</evidence>
<dbReference type="GO" id="GO:0051539">
    <property type="term" value="F:4 iron, 4 sulfur cluster binding"/>
    <property type="evidence" value="ECO:0007669"/>
    <property type="project" value="UniProtKB-KW"/>
</dbReference>
<comment type="pathway">
    <text evidence="3">Cofactor biosynthesis; NAD(+) biosynthesis; quinolinate from iminoaspartate: step 1/1.</text>
</comment>
<dbReference type="Proteomes" id="UP000176204">
    <property type="component" value="Chromosome I"/>
</dbReference>
<accession>A0A1H6MFQ0</accession>
<dbReference type="FunFam" id="3.40.50.10800:FF:000001">
    <property type="entry name" value="Quinolinate synthase A"/>
    <property type="match status" value="1"/>
</dbReference>
<dbReference type="UniPathway" id="UPA00253">
    <property type="reaction ID" value="UER00327"/>
</dbReference>
<evidence type="ECO:0000256" key="7">
    <source>
        <dbReference type="ARBA" id="ARBA00022679"/>
    </source>
</evidence>
<dbReference type="GO" id="GO:0005829">
    <property type="term" value="C:cytosol"/>
    <property type="evidence" value="ECO:0007669"/>
    <property type="project" value="TreeGrafter"/>
</dbReference>
<evidence type="ECO:0000256" key="3">
    <source>
        <dbReference type="ARBA" id="ARBA00005065"/>
    </source>
</evidence>
<keyword evidence="15" id="KW-1185">Reference proteome</keyword>
<evidence type="ECO:0000256" key="13">
    <source>
        <dbReference type="NCBIfam" id="TIGR00550"/>
    </source>
</evidence>
<evidence type="ECO:0000256" key="4">
    <source>
        <dbReference type="ARBA" id="ARBA00012669"/>
    </source>
</evidence>
<dbReference type="AlphaFoldDB" id="A0A1H6MFQ0"/>
<evidence type="ECO:0000256" key="2">
    <source>
        <dbReference type="ARBA" id="ARBA00003791"/>
    </source>
</evidence>
<evidence type="ECO:0000256" key="1">
    <source>
        <dbReference type="ARBA" id="ARBA00001966"/>
    </source>
</evidence>
<gene>
    <name evidence="14" type="ORF">PYTT_2480</name>
</gene>
<dbReference type="STRING" id="1679444.PYTT_2480"/>
<evidence type="ECO:0000256" key="12">
    <source>
        <dbReference type="ARBA" id="ARBA00073059"/>
    </source>
</evidence>
<dbReference type="InterPro" id="IPR003473">
    <property type="entry name" value="NadA"/>
</dbReference>
<comment type="function">
    <text evidence="2">Catalyzes the condensation of iminoaspartate with dihydroxyacetone phosphate to form quinolinate.</text>
</comment>
<dbReference type="GO" id="GO:0034628">
    <property type="term" value="P:'de novo' NAD+ biosynthetic process from L-aspartate"/>
    <property type="evidence" value="ECO:0007669"/>
    <property type="project" value="TreeGrafter"/>
</dbReference>
<reference evidence="15" key="1">
    <citation type="submission" date="2016-09" db="EMBL/GenBank/DDBJ databases">
        <authorList>
            <person name="Koehorst J."/>
        </authorList>
    </citation>
    <scope>NUCLEOTIDE SEQUENCE [LARGE SCALE GENOMIC DNA]</scope>
</reference>
<keyword evidence="6" id="KW-0662">Pyridine nucleotide biosynthesis</keyword>
<evidence type="ECO:0000256" key="11">
    <source>
        <dbReference type="ARBA" id="ARBA00050125"/>
    </source>
</evidence>
<dbReference type="SUPFAM" id="SSF142754">
    <property type="entry name" value="NadA-like"/>
    <property type="match status" value="1"/>
</dbReference>
<evidence type="ECO:0000313" key="14">
    <source>
        <dbReference type="EMBL" id="SEI00411.1"/>
    </source>
</evidence>
<dbReference type="EC" id="2.5.1.72" evidence="4 13"/>
<evidence type="ECO:0000256" key="5">
    <source>
        <dbReference type="ARBA" id="ARBA00022485"/>
    </source>
</evidence>
<comment type="cofactor">
    <cofactor evidence="1">
        <name>[4Fe-4S] cluster</name>
        <dbReference type="ChEBI" id="CHEBI:49883"/>
    </cofactor>
</comment>
<name>A0A1H6MFQ0_9BACT</name>
<keyword evidence="10" id="KW-0411">Iron-sulfur</keyword>
<dbReference type="NCBIfam" id="TIGR00550">
    <property type="entry name" value="nadA"/>
    <property type="match status" value="1"/>
</dbReference>
<keyword evidence="5" id="KW-0004">4Fe-4S</keyword>
<evidence type="ECO:0000256" key="10">
    <source>
        <dbReference type="ARBA" id="ARBA00023014"/>
    </source>
</evidence>
<dbReference type="NCBIfam" id="NF006878">
    <property type="entry name" value="PRK09375.1-2"/>
    <property type="match status" value="1"/>
</dbReference>